<proteinExistence type="predicted"/>
<reference evidence="2" key="1">
    <citation type="submission" date="2020-12" db="EMBL/GenBank/DDBJ databases">
        <title>M. sibirica DSM 26468T genome.</title>
        <authorList>
            <person name="Thieme N."/>
            <person name="Rettenmaier R."/>
            <person name="Zverlov V."/>
            <person name="Liebl W."/>
        </authorList>
    </citation>
    <scope>NUCLEOTIDE SEQUENCE</scope>
    <source>
        <strain evidence="2">DSM 26468</strain>
    </source>
</reference>
<accession>A0A8J7KZV5</accession>
<name>A0A8J7KZV5_9FIRM</name>
<protein>
    <submittedName>
        <fullName evidence="2">Uncharacterized protein</fullName>
    </submittedName>
</protein>
<evidence type="ECO:0000313" key="3">
    <source>
        <dbReference type="Proteomes" id="UP000623269"/>
    </source>
</evidence>
<dbReference type="EMBL" id="JAEAGR010000008">
    <property type="protein sequence ID" value="MBH1941043.1"/>
    <property type="molecule type" value="Genomic_DNA"/>
</dbReference>
<feature type="compositionally biased region" description="Basic and acidic residues" evidence="1">
    <location>
        <begin position="1"/>
        <end position="15"/>
    </location>
</feature>
<comment type="caution">
    <text evidence="2">The sequence shown here is derived from an EMBL/GenBank/DDBJ whole genome shotgun (WGS) entry which is preliminary data.</text>
</comment>
<gene>
    <name evidence="2" type="ORF">I5677_09080</name>
</gene>
<feature type="region of interest" description="Disordered" evidence="1">
    <location>
        <begin position="1"/>
        <end position="23"/>
    </location>
</feature>
<sequence length="56" mass="6309">MGKSKENNTEKKSEAKLQYGDPSTVIGIPSDVPTYGHDKFIKGKRNAEKLTRIFRV</sequence>
<keyword evidence="3" id="KW-1185">Reference proteome</keyword>
<dbReference type="RefSeq" id="WP_197661268.1">
    <property type="nucleotide sequence ID" value="NZ_JAEAGR010000008.1"/>
</dbReference>
<organism evidence="2 3">
    <name type="scientific">Mobilitalea sibirica</name>
    <dbReference type="NCBI Taxonomy" id="1462919"/>
    <lineage>
        <taxon>Bacteria</taxon>
        <taxon>Bacillati</taxon>
        <taxon>Bacillota</taxon>
        <taxon>Clostridia</taxon>
        <taxon>Lachnospirales</taxon>
        <taxon>Lachnospiraceae</taxon>
        <taxon>Mobilitalea</taxon>
    </lineage>
</organism>
<dbReference type="AlphaFoldDB" id="A0A8J7KZV5"/>
<evidence type="ECO:0000313" key="2">
    <source>
        <dbReference type="EMBL" id="MBH1941043.1"/>
    </source>
</evidence>
<evidence type="ECO:0000256" key="1">
    <source>
        <dbReference type="SAM" id="MobiDB-lite"/>
    </source>
</evidence>
<dbReference type="Proteomes" id="UP000623269">
    <property type="component" value="Unassembled WGS sequence"/>
</dbReference>